<feature type="signal peptide" evidence="2">
    <location>
        <begin position="1"/>
        <end position="21"/>
    </location>
</feature>
<accession>A0A8S4FWS1</accession>
<keyword evidence="1" id="KW-1133">Transmembrane helix</keyword>
<reference evidence="3" key="1">
    <citation type="submission" date="2020-11" db="EMBL/GenBank/DDBJ databases">
        <authorList>
            <person name="Whiteford S."/>
        </authorList>
    </citation>
    <scope>NUCLEOTIDE SEQUENCE</scope>
</reference>
<dbReference type="EMBL" id="CAJHNJ030000057">
    <property type="protein sequence ID" value="CAG9133095.1"/>
    <property type="molecule type" value="Genomic_DNA"/>
</dbReference>
<evidence type="ECO:0000256" key="2">
    <source>
        <dbReference type="SAM" id="SignalP"/>
    </source>
</evidence>
<evidence type="ECO:0000313" key="4">
    <source>
        <dbReference type="Proteomes" id="UP000653454"/>
    </source>
</evidence>
<feature type="transmembrane region" description="Helical" evidence="1">
    <location>
        <begin position="196"/>
        <end position="218"/>
    </location>
</feature>
<organism evidence="3 4">
    <name type="scientific">Plutella xylostella</name>
    <name type="common">Diamondback moth</name>
    <name type="synonym">Plutella maculipennis</name>
    <dbReference type="NCBI Taxonomy" id="51655"/>
    <lineage>
        <taxon>Eukaryota</taxon>
        <taxon>Metazoa</taxon>
        <taxon>Ecdysozoa</taxon>
        <taxon>Arthropoda</taxon>
        <taxon>Hexapoda</taxon>
        <taxon>Insecta</taxon>
        <taxon>Pterygota</taxon>
        <taxon>Neoptera</taxon>
        <taxon>Endopterygota</taxon>
        <taxon>Lepidoptera</taxon>
        <taxon>Glossata</taxon>
        <taxon>Ditrysia</taxon>
        <taxon>Yponomeutoidea</taxon>
        <taxon>Plutellidae</taxon>
        <taxon>Plutella</taxon>
    </lineage>
</organism>
<keyword evidence="1" id="KW-0812">Transmembrane</keyword>
<keyword evidence="4" id="KW-1185">Reference proteome</keyword>
<gene>
    <name evidence="3" type="ORF">PLXY2_LOCUS11363</name>
</gene>
<name>A0A8S4FWS1_PLUXY</name>
<keyword evidence="1" id="KW-0472">Membrane</keyword>
<evidence type="ECO:0000256" key="1">
    <source>
        <dbReference type="SAM" id="Phobius"/>
    </source>
</evidence>
<proteinExistence type="predicted"/>
<feature type="chain" id="PRO_5035722163" evidence="2">
    <location>
        <begin position="22"/>
        <end position="223"/>
    </location>
</feature>
<evidence type="ECO:0000313" key="3">
    <source>
        <dbReference type="EMBL" id="CAG9133095.1"/>
    </source>
</evidence>
<dbReference type="AlphaFoldDB" id="A0A8S4FWS1"/>
<keyword evidence="2" id="KW-0732">Signal</keyword>
<sequence length="223" mass="24637">MKIILLLKLSSAVILSILCCGDFINNFPNKTVYKVGIAASSDDPQIPLEAGIRTNRASDLDPKPAHRIVSDIPDVSPNVSINKSERKGASELDLQPAHRIALDVPDLSPNVSSNKSKREDLQPAHRIALAEDVPDLSPNVSTNKSDREVALEGFKRLWPVQRWSQWGYFTEDYLEVVNVHWLRFPPPPPLQQEALGAVYILFSTVGCGGNAIVVFMYLRSVGL</sequence>
<comment type="caution">
    <text evidence="3">The sequence shown here is derived from an EMBL/GenBank/DDBJ whole genome shotgun (WGS) entry which is preliminary data.</text>
</comment>
<dbReference type="Proteomes" id="UP000653454">
    <property type="component" value="Unassembled WGS sequence"/>
</dbReference>
<protein>
    <submittedName>
        <fullName evidence="3">(diamondback moth) hypothetical protein</fullName>
    </submittedName>
</protein>